<dbReference type="SUPFAM" id="SSF56059">
    <property type="entry name" value="Glutathione synthetase ATP-binding domain-like"/>
    <property type="match status" value="1"/>
</dbReference>
<proteinExistence type="predicted"/>
<keyword evidence="2" id="KW-1185">Reference proteome</keyword>
<protein>
    <submittedName>
        <fullName evidence="1">Tubulin tyrosine ligase</fullName>
    </submittedName>
</protein>
<comment type="caution">
    <text evidence="1">The sequence shown here is derived from an EMBL/GenBank/DDBJ whole genome shotgun (WGS) entry which is preliminary data.</text>
</comment>
<sequence length="368" mass="42971">MTRSMKAFIDKNDIYVYEAWKYALTPLDVDICSEKPKALDSKNNFDLWYEDYDSYDFDNREKLARYVYSYVYRKAITRKNYLDSTIKQYRVKRPDSILHTSWPEGYFLELDYAEFLDDSLDECWDLKQELIDNENGTKLFIIKPALGDRAHGIHIFRTQNELQTILDKQEQETDDDCQMREYLVQEYIADPQLFKGHKFHLRVYVVAIGKLKVYLNKKALMLCSGSKYDPDNHFDLKSHLTNTCYQGEEAIVREFDLENGLVDCDSDFKVPLNVDRIYNQIKSTISDLFEAAIGQPMGFQPLPNAFEFYGLDFLVTSSNDVKLLEVNAYPDFKQTGPLKHVVYQMFADTARILLGNGELQVLECVLDS</sequence>
<dbReference type="AlphaFoldDB" id="A0AAV5RCT2"/>
<name>A0AAV5RCT2_STABA</name>
<dbReference type="PANTHER" id="PTHR47551">
    <property type="entry name" value="TUBULIN--TYROSINE LIGASE PBY1-RELATED"/>
    <property type="match status" value="1"/>
</dbReference>
<dbReference type="PANTHER" id="PTHR47551:SF1">
    <property type="entry name" value="TUBULIN--TYROSINE LIGASE PBY1-RELATED"/>
    <property type="match status" value="1"/>
</dbReference>
<evidence type="ECO:0000313" key="2">
    <source>
        <dbReference type="Proteomes" id="UP001362899"/>
    </source>
</evidence>
<reference evidence="1 2" key="1">
    <citation type="journal article" date="2023" name="Elife">
        <title>Identification of key yeast species and microbe-microbe interactions impacting larval growth of Drosophila in the wild.</title>
        <authorList>
            <person name="Mure A."/>
            <person name="Sugiura Y."/>
            <person name="Maeda R."/>
            <person name="Honda K."/>
            <person name="Sakurai N."/>
            <person name="Takahashi Y."/>
            <person name="Watada M."/>
            <person name="Katoh T."/>
            <person name="Gotoh A."/>
            <person name="Gotoh Y."/>
            <person name="Taniguchi I."/>
            <person name="Nakamura K."/>
            <person name="Hayashi T."/>
            <person name="Katayama T."/>
            <person name="Uemura T."/>
            <person name="Hattori Y."/>
        </authorList>
    </citation>
    <scope>NUCLEOTIDE SEQUENCE [LARGE SCALE GENOMIC DNA]</scope>
    <source>
        <strain evidence="1 2">SB-73</strain>
    </source>
</reference>
<keyword evidence="1" id="KW-0436">Ligase</keyword>
<dbReference type="InterPro" id="IPR004344">
    <property type="entry name" value="TTL/TTLL_fam"/>
</dbReference>
<dbReference type="Pfam" id="PF03133">
    <property type="entry name" value="TTL"/>
    <property type="match status" value="1"/>
</dbReference>
<dbReference type="GO" id="GO:0000932">
    <property type="term" value="C:P-body"/>
    <property type="evidence" value="ECO:0007669"/>
    <property type="project" value="TreeGrafter"/>
</dbReference>
<organism evidence="1 2">
    <name type="scientific">Starmerella bacillaris</name>
    <name type="common">Yeast</name>
    <name type="synonym">Candida zemplinina</name>
    <dbReference type="NCBI Taxonomy" id="1247836"/>
    <lineage>
        <taxon>Eukaryota</taxon>
        <taxon>Fungi</taxon>
        <taxon>Dikarya</taxon>
        <taxon>Ascomycota</taxon>
        <taxon>Saccharomycotina</taxon>
        <taxon>Dipodascomycetes</taxon>
        <taxon>Dipodascales</taxon>
        <taxon>Trichomonascaceae</taxon>
        <taxon>Starmerella</taxon>
    </lineage>
</organism>
<dbReference type="Gene3D" id="3.30.470.20">
    <property type="entry name" value="ATP-grasp fold, B domain"/>
    <property type="match status" value="1"/>
</dbReference>
<gene>
    <name evidence="1" type="ORF">DASB73_001480</name>
</gene>
<dbReference type="GO" id="GO:0016874">
    <property type="term" value="F:ligase activity"/>
    <property type="evidence" value="ECO:0007669"/>
    <property type="project" value="UniProtKB-KW"/>
</dbReference>
<dbReference type="PROSITE" id="PS51221">
    <property type="entry name" value="TTL"/>
    <property type="match status" value="1"/>
</dbReference>
<accession>A0AAV5RCT2</accession>
<dbReference type="InterPro" id="IPR027746">
    <property type="entry name" value="TTL"/>
</dbReference>
<dbReference type="EMBL" id="BTGC01000001">
    <property type="protein sequence ID" value="GMM49190.1"/>
    <property type="molecule type" value="Genomic_DNA"/>
</dbReference>
<dbReference type="Proteomes" id="UP001362899">
    <property type="component" value="Unassembled WGS sequence"/>
</dbReference>
<evidence type="ECO:0000313" key="1">
    <source>
        <dbReference type="EMBL" id="GMM49190.1"/>
    </source>
</evidence>